<organism evidence="2">
    <name type="scientific">marine sediment metagenome</name>
    <dbReference type="NCBI Taxonomy" id="412755"/>
    <lineage>
        <taxon>unclassified sequences</taxon>
        <taxon>metagenomes</taxon>
        <taxon>ecological metagenomes</taxon>
    </lineage>
</organism>
<accession>X1RZM5</accession>
<gene>
    <name evidence="2" type="ORF">S12H4_21907</name>
</gene>
<feature type="transmembrane region" description="Helical" evidence="1">
    <location>
        <begin position="29"/>
        <end position="50"/>
    </location>
</feature>
<feature type="non-terminal residue" evidence="2">
    <location>
        <position position="1"/>
    </location>
</feature>
<reference evidence="2" key="1">
    <citation type="journal article" date="2014" name="Front. Microbiol.">
        <title>High frequency of phylogenetically diverse reductive dehalogenase-homologous genes in deep subseafloor sedimentary metagenomes.</title>
        <authorList>
            <person name="Kawai M."/>
            <person name="Futagami T."/>
            <person name="Toyoda A."/>
            <person name="Takaki Y."/>
            <person name="Nishi S."/>
            <person name="Hori S."/>
            <person name="Arai W."/>
            <person name="Tsubouchi T."/>
            <person name="Morono Y."/>
            <person name="Uchiyama I."/>
            <person name="Ito T."/>
            <person name="Fujiyama A."/>
            <person name="Inagaki F."/>
            <person name="Takami H."/>
        </authorList>
    </citation>
    <scope>NUCLEOTIDE SEQUENCE</scope>
    <source>
        <strain evidence="2">Expedition CK06-06</strain>
    </source>
</reference>
<feature type="transmembrane region" description="Helical" evidence="1">
    <location>
        <begin position="6"/>
        <end position="22"/>
    </location>
</feature>
<evidence type="ECO:0000313" key="2">
    <source>
        <dbReference type="EMBL" id="GAI86232.1"/>
    </source>
</evidence>
<sequence length="75" mass="7947">LYSVLAGVSIGLASLFFIKMFASGANLSIGVPLVRIGIVLLASVLGILILKEGFSFRYLIGFALSLIGLYLLITK</sequence>
<protein>
    <recommendedName>
        <fullName evidence="3">EamA domain-containing protein</fullName>
    </recommendedName>
</protein>
<dbReference type="Gene3D" id="1.10.3730.20">
    <property type="match status" value="1"/>
</dbReference>
<keyword evidence="1" id="KW-0472">Membrane</keyword>
<dbReference type="EMBL" id="BARW01011338">
    <property type="protein sequence ID" value="GAI86232.1"/>
    <property type="molecule type" value="Genomic_DNA"/>
</dbReference>
<keyword evidence="1" id="KW-1133">Transmembrane helix</keyword>
<comment type="caution">
    <text evidence="2">The sequence shown here is derived from an EMBL/GenBank/DDBJ whole genome shotgun (WGS) entry which is preliminary data.</text>
</comment>
<dbReference type="SUPFAM" id="SSF103481">
    <property type="entry name" value="Multidrug resistance efflux transporter EmrE"/>
    <property type="match status" value="1"/>
</dbReference>
<evidence type="ECO:0000256" key="1">
    <source>
        <dbReference type="SAM" id="Phobius"/>
    </source>
</evidence>
<dbReference type="InterPro" id="IPR037185">
    <property type="entry name" value="EmrE-like"/>
</dbReference>
<dbReference type="AlphaFoldDB" id="X1RZM5"/>
<proteinExistence type="predicted"/>
<evidence type="ECO:0008006" key="3">
    <source>
        <dbReference type="Google" id="ProtNLM"/>
    </source>
</evidence>
<feature type="transmembrane region" description="Helical" evidence="1">
    <location>
        <begin position="56"/>
        <end position="73"/>
    </location>
</feature>
<keyword evidence="1" id="KW-0812">Transmembrane</keyword>
<name>X1RZM5_9ZZZZ</name>